<reference evidence="1" key="1">
    <citation type="submission" date="2024-06" db="EMBL/GenBank/DDBJ databases">
        <authorList>
            <person name="Liu X."/>
            <person name="Lenzi L."/>
            <person name="Haldenby T S."/>
            <person name="Uol C."/>
        </authorList>
    </citation>
    <scope>NUCLEOTIDE SEQUENCE</scope>
</reference>
<dbReference type="AlphaFoldDB" id="A0AAV2TYW7"/>
<evidence type="ECO:0000313" key="2">
    <source>
        <dbReference type="Proteomes" id="UP001497525"/>
    </source>
</evidence>
<comment type="caution">
    <text evidence="1">The sequence shown here is derived from an EMBL/GenBank/DDBJ whole genome shotgun (WGS) entry which is preliminary data.</text>
</comment>
<sequence>MGRTVTFWINRKSFPSVTMSDFGDEFCEKLETSLRILSNSTGSRCRAKTLQGLKYNLKYKLPEAEKIPSMKEAEMCFRTSMHYGPSYVTLFGDTSKKELQEALRVSEHAIILETRTPIEEPILGKNCDLIKGVLESCFSPLLKSAPCEGDPNGDDVTEFVYDISPSIYDGQVNSQTEENMEAKIKAAVEENSTDKVETATEPKRKTCRGCRSRKCRRSMIPPSVYGVPGFYPLPWPQKICLRGKCC</sequence>
<organism evidence="1 2">
    <name type="scientific">Calicophoron daubneyi</name>
    <name type="common">Rumen fluke</name>
    <name type="synonym">Paramphistomum daubneyi</name>
    <dbReference type="NCBI Taxonomy" id="300641"/>
    <lineage>
        <taxon>Eukaryota</taxon>
        <taxon>Metazoa</taxon>
        <taxon>Spiralia</taxon>
        <taxon>Lophotrochozoa</taxon>
        <taxon>Platyhelminthes</taxon>
        <taxon>Trematoda</taxon>
        <taxon>Digenea</taxon>
        <taxon>Plagiorchiida</taxon>
        <taxon>Pronocephalata</taxon>
        <taxon>Paramphistomoidea</taxon>
        <taxon>Paramphistomidae</taxon>
        <taxon>Calicophoron</taxon>
    </lineage>
</organism>
<gene>
    <name evidence="1" type="ORF">CDAUBV1_LOCUS15897</name>
</gene>
<name>A0AAV2TYW7_CALDB</name>
<accession>A0AAV2TYW7</accession>
<protein>
    <submittedName>
        <fullName evidence="1">Uncharacterized protein</fullName>
    </submittedName>
</protein>
<evidence type="ECO:0000313" key="1">
    <source>
        <dbReference type="EMBL" id="CAL5140589.1"/>
    </source>
</evidence>
<dbReference type="Proteomes" id="UP001497525">
    <property type="component" value="Unassembled WGS sequence"/>
</dbReference>
<proteinExistence type="predicted"/>
<dbReference type="EMBL" id="CAXLJL010000745">
    <property type="protein sequence ID" value="CAL5140589.1"/>
    <property type="molecule type" value="Genomic_DNA"/>
</dbReference>